<evidence type="ECO:0000256" key="1">
    <source>
        <dbReference type="ARBA" id="ARBA00002613"/>
    </source>
</evidence>
<evidence type="ECO:0000259" key="9">
    <source>
        <dbReference type="PROSITE" id="PS00745"/>
    </source>
</evidence>
<comment type="subcellular location">
    <subcellularLocation>
        <location evidence="6">Cytoplasm</location>
    </subcellularLocation>
</comment>
<dbReference type="RefSeq" id="WP_013397399.1">
    <property type="nucleotide sequence ID" value="NC_014643.1"/>
</dbReference>
<gene>
    <name evidence="6 10" type="primary">prfB</name>
    <name evidence="10" type="ordered locus">HMPREF0733_10038</name>
</gene>
<dbReference type="Gene3D" id="1.20.58.410">
    <property type="entry name" value="Release factor"/>
    <property type="match status" value="1"/>
</dbReference>
<evidence type="ECO:0000313" key="11">
    <source>
        <dbReference type="Proteomes" id="UP000000387"/>
    </source>
</evidence>
<dbReference type="SMART" id="SM00937">
    <property type="entry name" value="PCRF"/>
    <property type="match status" value="1"/>
</dbReference>
<comment type="function">
    <text evidence="1 6">Peptide chain release factor 2 directs the termination of translation in response to the peptide chain termination codons UGA and UAA.</text>
</comment>
<organism evidence="10 11">
    <name type="scientific">Rothia dentocariosa (strain ATCC 17931 / CDC X599 / XDIA)</name>
    <dbReference type="NCBI Taxonomy" id="762948"/>
    <lineage>
        <taxon>Bacteria</taxon>
        <taxon>Bacillati</taxon>
        <taxon>Actinomycetota</taxon>
        <taxon>Actinomycetes</taxon>
        <taxon>Micrococcales</taxon>
        <taxon>Micrococcaceae</taxon>
        <taxon>Rothia</taxon>
    </lineage>
</organism>
<evidence type="ECO:0000256" key="7">
    <source>
        <dbReference type="NCBIfam" id="TIGR00020"/>
    </source>
</evidence>
<dbReference type="Pfam" id="PF03462">
    <property type="entry name" value="PCRF"/>
    <property type="match status" value="1"/>
</dbReference>
<proteinExistence type="inferred from homology"/>
<evidence type="ECO:0000256" key="3">
    <source>
        <dbReference type="ARBA" id="ARBA00022481"/>
    </source>
</evidence>
<evidence type="ECO:0000256" key="2">
    <source>
        <dbReference type="ARBA" id="ARBA00010835"/>
    </source>
</evidence>
<dbReference type="PROSITE" id="PS00745">
    <property type="entry name" value="RF_PROK_I"/>
    <property type="match status" value="1"/>
</dbReference>
<name>E3H4F0_ROTDC</name>
<protein>
    <recommendedName>
        <fullName evidence="6 7">Peptide chain release factor 2</fullName>
        <shortName evidence="6">RF-2</shortName>
    </recommendedName>
</protein>
<keyword evidence="3 6" id="KW-0488">Methylation</keyword>
<dbReference type="InterPro" id="IPR000352">
    <property type="entry name" value="Pep_chain_release_fac_I"/>
</dbReference>
<reference evidence="11" key="1">
    <citation type="submission" date="2010-10" db="EMBL/GenBank/DDBJ databases">
        <title>The complete genome of Rothia dentocariosa ATCC 17931.</title>
        <authorList>
            <person name="Muzny D."/>
            <person name="Qin X."/>
            <person name="Buhay C."/>
            <person name="Dugan-Rocha S."/>
            <person name="Ding Y."/>
            <person name="Chen G."/>
            <person name="Hawes A."/>
            <person name="Holder M."/>
            <person name="Jhangiani S."/>
            <person name="Johnson A."/>
            <person name="Khan Z."/>
            <person name="Li Z."/>
            <person name="Liu W."/>
            <person name="Liu X."/>
            <person name="Perez L."/>
            <person name="Shen H."/>
            <person name="Wang Q."/>
            <person name="Watt J."/>
            <person name="Xi L."/>
            <person name="Xin Y."/>
            <person name="Zhou J."/>
            <person name="Deng J."/>
            <person name="Jiang H."/>
            <person name="Liu Y."/>
            <person name="Qu J."/>
            <person name="Song X.-Z."/>
            <person name="Zhang L."/>
            <person name="Villasana D."/>
            <person name="Johnson A."/>
            <person name="Liu J."/>
            <person name="Liyanage D."/>
            <person name="Lorensuhewa L."/>
            <person name="Robinson T."/>
            <person name="Song A."/>
            <person name="Song B.-B."/>
            <person name="Dinh H."/>
            <person name="Thornton R."/>
            <person name="Coyle M."/>
            <person name="Francisco L."/>
            <person name="Jackson L."/>
            <person name="Javaid M."/>
            <person name="Korchina V."/>
            <person name="Kovar C."/>
            <person name="Mata R."/>
            <person name="Mathew T."/>
            <person name="Ngo R."/>
            <person name="Nguyen L."/>
            <person name="Nguyen N."/>
            <person name="Okwuonu G."/>
            <person name="Ongeri F."/>
            <person name="Pham C."/>
            <person name="Simmons D."/>
            <person name="Wilczek-Boney K."/>
            <person name="Hale W."/>
            <person name="Jakkamsetti A."/>
            <person name="Pham P."/>
            <person name="Ruth R."/>
            <person name="San Lucas F."/>
            <person name="Warren J."/>
            <person name="Zhang J."/>
            <person name="Zhao Z."/>
            <person name="Zhou C."/>
            <person name="Zhu D."/>
            <person name="Lee S."/>
            <person name="Bess C."/>
            <person name="Blankenburg K."/>
            <person name="Forbes L."/>
            <person name="Fu Q."/>
            <person name="Gubbala S."/>
            <person name="Hirani K."/>
            <person name="Jayaseelan J.C."/>
            <person name="Lara F."/>
            <person name="Munidasa M."/>
            <person name="Palculict T."/>
            <person name="Patil S."/>
            <person name="Pu L.-L."/>
            <person name="Saada N."/>
            <person name="Tang L."/>
            <person name="Weissenberger G."/>
            <person name="Zhu Y."/>
            <person name="Hemphill L."/>
            <person name="Shang Y."/>
            <person name="Youmans B."/>
            <person name="Ayvaz T."/>
            <person name="Ross M."/>
            <person name="Santibanez J."/>
            <person name="Aqrawi P."/>
            <person name="Gross S."/>
            <person name="Joshi V."/>
            <person name="Fowler G."/>
            <person name="Nazareth L."/>
            <person name="Reid J."/>
            <person name="Worley K."/>
            <person name="Petrosino J."/>
            <person name="Highlander S."/>
            <person name="Gibbs R."/>
        </authorList>
    </citation>
    <scope>NUCLEOTIDE SEQUENCE [LARGE SCALE GENOMIC DNA]</scope>
    <source>
        <strain evidence="11">ATCC 17931 / CDC X599 / XDIA</strain>
    </source>
</reference>
<evidence type="ECO:0000256" key="5">
    <source>
        <dbReference type="ARBA" id="ARBA00022917"/>
    </source>
</evidence>
<dbReference type="Pfam" id="PF00472">
    <property type="entry name" value="RF-1"/>
    <property type="match status" value="1"/>
</dbReference>
<dbReference type="AlphaFoldDB" id="E3H4F0"/>
<dbReference type="HAMAP" id="MF_00094">
    <property type="entry name" value="Rel_fac_2"/>
    <property type="match status" value="1"/>
</dbReference>
<keyword evidence="5 6" id="KW-0648">Protein biosynthesis</keyword>
<evidence type="ECO:0000313" key="10">
    <source>
        <dbReference type="EMBL" id="ADP39496.1"/>
    </source>
</evidence>
<dbReference type="FunFam" id="3.30.160.20:FF:000004">
    <property type="entry name" value="Peptide chain release factor 1"/>
    <property type="match status" value="1"/>
</dbReference>
<evidence type="ECO:0000256" key="4">
    <source>
        <dbReference type="ARBA" id="ARBA00022490"/>
    </source>
</evidence>
<evidence type="ECO:0000256" key="6">
    <source>
        <dbReference type="HAMAP-Rule" id="MF_00094"/>
    </source>
</evidence>
<dbReference type="Gene3D" id="3.30.70.1660">
    <property type="match status" value="1"/>
</dbReference>
<feature type="coiled-coil region" evidence="8">
    <location>
        <begin position="91"/>
        <end position="118"/>
    </location>
</feature>
<feature type="modified residue" description="N5-methylglutamine" evidence="6">
    <location>
        <position position="254"/>
    </location>
</feature>
<dbReference type="InterPro" id="IPR045853">
    <property type="entry name" value="Pep_chain_release_fac_I_sf"/>
</dbReference>
<evidence type="ECO:0000256" key="8">
    <source>
        <dbReference type="SAM" id="Coils"/>
    </source>
</evidence>
<dbReference type="Gene3D" id="3.30.160.20">
    <property type="match status" value="1"/>
</dbReference>
<dbReference type="InterPro" id="IPR004374">
    <property type="entry name" value="PrfB"/>
</dbReference>
<dbReference type="Proteomes" id="UP000000387">
    <property type="component" value="Chromosome"/>
</dbReference>
<comment type="similarity">
    <text evidence="2 6">Belongs to the prokaryotic/mitochondrial release factor family.</text>
</comment>
<comment type="PTM">
    <text evidence="6">Methylated by PrmC. Methylation increases the termination efficiency of RF2.</text>
</comment>
<dbReference type="PANTHER" id="PTHR43116:SF3">
    <property type="entry name" value="CLASS I PEPTIDE CHAIN RELEASE FACTOR"/>
    <property type="match status" value="1"/>
</dbReference>
<feature type="domain" description="Prokaryotic-type class I peptide chain release factors" evidence="9">
    <location>
        <begin position="247"/>
        <end position="263"/>
    </location>
</feature>
<accession>E3H4F0</accession>
<dbReference type="EMBL" id="CP002280">
    <property type="protein sequence ID" value="ADP39496.1"/>
    <property type="molecule type" value="Genomic_DNA"/>
</dbReference>
<dbReference type="eggNOG" id="COG1186">
    <property type="taxonomic scope" value="Bacteria"/>
</dbReference>
<dbReference type="KEGG" id="rdn:HMPREF0733_10038"/>
<dbReference type="NCBIfam" id="TIGR00020">
    <property type="entry name" value="prfB"/>
    <property type="match status" value="1"/>
</dbReference>
<dbReference type="SUPFAM" id="SSF75620">
    <property type="entry name" value="Release factor"/>
    <property type="match status" value="1"/>
</dbReference>
<keyword evidence="4 6" id="KW-0963">Cytoplasm</keyword>
<dbReference type="GeneID" id="29742823"/>
<dbReference type="HOGENOM" id="CLU_036856_6_0_11"/>
<dbReference type="InterPro" id="IPR005139">
    <property type="entry name" value="PCRF"/>
</dbReference>
<dbReference type="GO" id="GO:0005737">
    <property type="term" value="C:cytoplasm"/>
    <property type="evidence" value="ECO:0007669"/>
    <property type="project" value="UniProtKB-SubCell"/>
</dbReference>
<dbReference type="GO" id="GO:0016149">
    <property type="term" value="F:translation release factor activity, codon specific"/>
    <property type="evidence" value="ECO:0007669"/>
    <property type="project" value="UniProtKB-UniRule"/>
</dbReference>
<keyword evidence="8" id="KW-0175">Coiled coil</keyword>
<sequence>MASFDFSAEIKDLRSIYASIVAVSDLEGIKCALEDLSQQASAPELWDDPEHAQRVTSALSHKQAELNRLTNLASRIDDVEVMVELAQTEDESSAEDLLAEAEAECKELRKKLDELEVLVLLSGEYDQREAVVTIRSGAGGVDAADFAEMLLRMYLRWAEKNGYPTKVLDTSYAEEAGLKSVTFEVNAPYAFGRLSVEAGTHRLVRISPFDNQGRRQTSFAAVEVIPLIEQTDALEIPESEIKVDVFRSSGPGGQSVNTTDSAVRMTHIPTGIVVSMQNEKSQIQNRAAALRVLQSRLLMLRQEQEDAKKKELAGDIKASWGDQMRSYVLHPYQMVKDLRTGYEEGNTSSVLDGGLNRFIEEGIRWRASGRRVNEG</sequence>
<dbReference type="PANTHER" id="PTHR43116">
    <property type="entry name" value="PEPTIDE CHAIN RELEASE FACTOR 2"/>
    <property type="match status" value="1"/>
</dbReference>